<evidence type="ECO:0000313" key="2">
    <source>
        <dbReference type="Proteomes" id="UP001144280"/>
    </source>
</evidence>
<sequence length="54" mass="5963">MIFLFTPGGVEQAFLDHALEARDGEKPPPLDDDQAQRLERMLQVTGAVALPDLE</sequence>
<dbReference type="Proteomes" id="UP001144280">
    <property type="component" value="Unassembled WGS sequence"/>
</dbReference>
<keyword evidence="2" id="KW-1185">Reference proteome</keyword>
<dbReference type="EMBL" id="BSDI01000031">
    <property type="protein sequence ID" value="GLI00282.1"/>
    <property type="molecule type" value="Genomic_DNA"/>
</dbReference>
<accession>A0ABQ5R326</accession>
<gene>
    <name evidence="1" type="ORF">Pa4123_55580</name>
</gene>
<evidence type="ECO:0000313" key="1">
    <source>
        <dbReference type="EMBL" id="GLI00282.1"/>
    </source>
</evidence>
<organism evidence="1 2">
    <name type="scientific">Phytohabitans aurantiacus</name>
    <dbReference type="NCBI Taxonomy" id="3016789"/>
    <lineage>
        <taxon>Bacteria</taxon>
        <taxon>Bacillati</taxon>
        <taxon>Actinomycetota</taxon>
        <taxon>Actinomycetes</taxon>
        <taxon>Micromonosporales</taxon>
        <taxon>Micromonosporaceae</taxon>
    </lineage>
</organism>
<name>A0ABQ5R326_9ACTN</name>
<protein>
    <submittedName>
        <fullName evidence="1">Uncharacterized protein</fullName>
    </submittedName>
</protein>
<comment type="caution">
    <text evidence="1">The sequence shown here is derived from an EMBL/GenBank/DDBJ whole genome shotgun (WGS) entry which is preliminary data.</text>
</comment>
<proteinExistence type="predicted"/>
<reference evidence="1" key="1">
    <citation type="submission" date="2022-12" db="EMBL/GenBank/DDBJ databases">
        <title>New Phytohabitans aurantiacus sp. RD004123 nov., an actinomycete isolated from soil.</title>
        <authorList>
            <person name="Triningsih D.W."/>
            <person name="Harunari E."/>
            <person name="Igarashi Y."/>
        </authorList>
    </citation>
    <scope>NUCLEOTIDE SEQUENCE</scope>
    <source>
        <strain evidence="1">RD004123</strain>
    </source>
</reference>